<sequence length="70" mass="7901">GIGAYTIDEGQFISLSKTITITKCYVNCNHNGAWNYRGLYKHKLFFGTWGTDDQPLGNFIIRRAVKVNSS</sequence>
<proteinExistence type="predicted"/>
<accession>A0ACA9P983</accession>
<keyword evidence="2" id="KW-1185">Reference proteome</keyword>
<feature type="non-terminal residue" evidence="1">
    <location>
        <position position="1"/>
    </location>
</feature>
<reference evidence="1" key="1">
    <citation type="submission" date="2021-06" db="EMBL/GenBank/DDBJ databases">
        <authorList>
            <person name="Kallberg Y."/>
            <person name="Tangrot J."/>
            <person name="Rosling A."/>
        </authorList>
    </citation>
    <scope>NUCLEOTIDE SEQUENCE</scope>
    <source>
        <strain evidence="1">28 12/20/2015</strain>
    </source>
</reference>
<name>A0ACA9P983_9GLOM</name>
<comment type="caution">
    <text evidence="1">The sequence shown here is derived from an EMBL/GenBank/DDBJ whole genome shotgun (WGS) entry which is preliminary data.</text>
</comment>
<gene>
    <name evidence="1" type="ORF">SPELUC_LOCUS10886</name>
</gene>
<organism evidence="1 2">
    <name type="scientific">Cetraspora pellucida</name>
    <dbReference type="NCBI Taxonomy" id="1433469"/>
    <lineage>
        <taxon>Eukaryota</taxon>
        <taxon>Fungi</taxon>
        <taxon>Fungi incertae sedis</taxon>
        <taxon>Mucoromycota</taxon>
        <taxon>Glomeromycotina</taxon>
        <taxon>Glomeromycetes</taxon>
        <taxon>Diversisporales</taxon>
        <taxon>Gigasporaceae</taxon>
        <taxon>Cetraspora</taxon>
    </lineage>
</organism>
<protein>
    <submittedName>
        <fullName evidence="1">10293_t:CDS:1</fullName>
    </submittedName>
</protein>
<dbReference type="Proteomes" id="UP000789366">
    <property type="component" value="Unassembled WGS sequence"/>
</dbReference>
<evidence type="ECO:0000313" key="2">
    <source>
        <dbReference type="Proteomes" id="UP000789366"/>
    </source>
</evidence>
<evidence type="ECO:0000313" key="1">
    <source>
        <dbReference type="EMBL" id="CAG8693513.1"/>
    </source>
</evidence>
<dbReference type="EMBL" id="CAJVPW010021458">
    <property type="protein sequence ID" value="CAG8693513.1"/>
    <property type="molecule type" value="Genomic_DNA"/>
</dbReference>